<feature type="region of interest" description="Disordered" evidence="1">
    <location>
        <begin position="200"/>
        <end position="241"/>
    </location>
</feature>
<proteinExistence type="predicted"/>
<dbReference type="Proteomes" id="UP000298327">
    <property type="component" value="Unassembled WGS sequence"/>
</dbReference>
<feature type="compositionally biased region" description="Basic and acidic residues" evidence="1">
    <location>
        <begin position="21"/>
        <end position="30"/>
    </location>
</feature>
<feature type="compositionally biased region" description="Polar residues" evidence="1">
    <location>
        <begin position="32"/>
        <end position="48"/>
    </location>
</feature>
<feature type="region of interest" description="Disordered" evidence="1">
    <location>
        <begin position="19"/>
        <end position="50"/>
    </location>
</feature>
<name>A0A4Y9XUE7_9AGAM</name>
<feature type="region of interest" description="Disordered" evidence="1">
    <location>
        <begin position="61"/>
        <end position="80"/>
    </location>
</feature>
<evidence type="ECO:0000313" key="3">
    <source>
        <dbReference type="Proteomes" id="UP000298327"/>
    </source>
</evidence>
<keyword evidence="3" id="KW-1185">Reference proteome</keyword>
<organism evidence="2 3">
    <name type="scientific">Dentipellis fragilis</name>
    <dbReference type="NCBI Taxonomy" id="205917"/>
    <lineage>
        <taxon>Eukaryota</taxon>
        <taxon>Fungi</taxon>
        <taxon>Dikarya</taxon>
        <taxon>Basidiomycota</taxon>
        <taxon>Agaricomycotina</taxon>
        <taxon>Agaricomycetes</taxon>
        <taxon>Russulales</taxon>
        <taxon>Hericiaceae</taxon>
        <taxon>Dentipellis</taxon>
    </lineage>
</organism>
<sequence>MVANPLASEIVTPAVGLLEGDAPHHDRDIPEQATSQAEQAPPVHTSQGPDHIGALAFEESAPFPPTHATSIQYRDDRHPTPCLDRPRTGYERAGAGSIFSFSVIGHWPCADIPVVQGRHGERHGSMDKNEKDDPSCDAILDIAASHTRLPDAIDSQCTLGRPVRGSVPDYHKAKTAKVLLKGLEAVLGLTDTQVACHVDREEEISNWSPESTPKDTGRPTRKTQSTPGFFPYWTRTSFKRP</sequence>
<evidence type="ECO:0000256" key="1">
    <source>
        <dbReference type="SAM" id="MobiDB-lite"/>
    </source>
</evidence>
<reference evidence="2 3" key="1">
    <citation type="submission" date="2019-02" db="EMBL/GenBank/DDBJ databases">
        <title>Genome sequencing of the rare red list fungi Dentipellis fragilis.</title>
        <authorList>
            <person name="Buettner E."/>
            <person name="Kellner H."/>
        </authorList>
    </citation>
    <scope>NUCLEOTIDE SEQUENCE [LARGE SCALE GENOMIC DNA]</scope>
    <source>
        <strain evidence="2 3">DSM 105465</strain>
    </source>
</reference>
<evidence type="ECO:0000313" key="2">
    <source>
        <dbReference type="EMBL" id="TFY53770.1"/>
    </source>
</evidence>
<comment type="caution">
    <text evidence="2">The sequence shown here is derived from an EMBL/GenBank/DDBJ whole genome shotgun (WGS) entry which is preliminary data.</text>
</comment>
<gene>
    <name evidence="2" type="ORF">EVG20_g9974</name>
</gene>
<dbReference type="AlphaFoldDB" id="A0A4Y9XUE7"/>
<dbReference type="EMBL" id="SEOQ01001107">
    <property type="protein sequence ID" value="TFY53770.1"/>
    <property type="molecule type" value="Genomic_DNA"/>
</dbReference>
<accession>A0A4Y9XUE7</accession>
<protein>
    <submittedName>
        <fullName evidence="2">Uncharacterized protein</fullName>
    </submittedName>
</protein>